<dbReference type="EMBL" id="RZNJ01000003">
    <property type="protein sequence ID" value="RUT31086.1"/>
    <property type="molecule type" value="Genomic_DNA"/>
</dbReference>
<dbReference type="Gene3D" id="3.60.21.10">
    <property type="match status" value="1"/>
</dbReference>
<protein>
    <recommendedName>
        <fullName evidence="1">Calcineurin-like phosphoesterase domain-containing protein</fullName>
    </recommendedName>
</protein>
<dbReference type="InterPro" id="IPR004843">
    <property type="entry name" value="Calcineurin-like_PHP"/>
</dbReference>
<evidence type="ECO:0000313" key="2">
    <source>
        <dbReference type="EMBL" id="RUT31086.1"/>
    </source>
</evidence>
<proteinExistence type="predicted"/>
<dbReference type="GO" id="GO:0016787">
    <property type="term" value="F:hydrolase activity"/>
    <property type="evidence" value="ECO:0007669"/>
    <property type="project" value="InterPro"/>
</dbReference>
<dbReference type="Proteomes" id="UP000281547">
    <property type="component" value="Unassembled WGS sequence"/>
</dbReference>
<sequence length="287" mass="31646">MKISIVTDIHHGPLSHTKLEGWNALEALETAIDWAEAEGADLLLDLGDHISDTSPEADRQVMAEVVETFARTALPRVHVLGNHDVANLSVADNEAIFGVSMQNRVIDLGEFRLLAWQPDVRITRPHGFAATAPHLDWLVETLLADERPAIVATHVPVSGHSQIGNYYFQNNPQYASYPDHALIREAVEATGRVAAWLSGHVHWNTVTSVAGIRHITIQSLSERFTTMPRPAGAHAMLEIADGMLSLRVHGEDPFEARMPFAASGVRPWMAPHRPFTAVETDREVEHA</sequence>
<reference evidence="2 3" key="1">
    <citation type="journal article" date="2016" name="Int. J. Syst. Evol. Microbiol.">
        <title>Arsenicitalea aurantiaca gen. nov., sp. nov., a new member of the family Hyphomicrobiaceae, isolated from high-arsenic sediment.</title>
        <authorList>
            <person name="Mu Y."/>
            <person name="Zhou L."/>
            <person name="Zeng X.C."/>
            <person name="Liu L."/>
            <person name="Pan Y."/>
            <person name="Chen X."/>
            <person name="Wang J."/>
            <person name="Li S."/>
            <person name="Li W.J."/>
            <person name="Wang Y."/>
        </authorList>
    </citation>
    <scope>NUCLEOTIDE SEQUENCE [LARGE SCALE GENOMIC DNA]</scope>
    <source>
        <strain evidence="2 3">42-50</strain>
    </source>
</reference>
<evidence type="ECO:0000313" key="3">
    <source>
        <dbReference type="Proteomes" id="UP000281547"/>
    </source>
</evidence>
<name>A0A433XAI3_9HYPH</name>
<dbReference type="RefSeq" id="WP_127188332.1">
    <property type="nucleotide sequence ID" value="NZ_RZNJ01000003.1"/>
</dbReference>
<keyword evidence="3" id="KW-1185">Reference proteome</keyword>
<dbReference type="AlphaFoldDB" id="A0A433XAI3"/>
<accession>A0A433XAI3</accession>
<dbReference type="SUPFAM" id="SSF56300">
    <property type="entry name" value="Metallo-dependent phosphatases"/>
    <property type="match status" value="1"/>
</dbReference>
<evidence type="ECO:0000259" key="1">
    <source>
        <dbReference type="Pfam" id="PF00149"/>
    </source>
</evidence>
<dbReference type="OrthoDB" id="7942177at2"/>
<feature type="domain" description="Calcineurin-like phosphoesterase" evidence="1">
    <location>
        <begin position="1"/>
        <end position="203"/>
    </location>
</feature>
<dbReference type="InterPro" id="IPR029052">
    <property type="entry name" value="Metallo-depent_PP-like"/>
</dbReference>
<organism evidence="2 3">
    <name type="scientific">Arsenicitalea aurantiaca</name>
    <dbReference type="NCBI Taxonomy" id="1783274"/>
    <lineage>
        <taxon>Bacteria</taxon>
        <taxon>Pseudomonadati</taxon>
        <taxon>Pseudomonadota</taxon>
        <taxon>Alphaproteobacteria</taxon>
        <taxon>Hyphomicrobiales</taxon>
        <taxon>Devosiaceae</taxon>
        <taxon>Arsenicitalea</taxon>
    </lineage>
</organism>
<comment type="caution">
    <text evidence="2">The sequence shown here is derived from an EMBL/GenBank/DDBJ whole genome shotgun (WGS) entry which is preliminary data.</text>
</comment>
<gene>
    <name evidence="2" type="ORF">EMQ25_09420</name>
</gene>
<dbReference type="Pfam" id="PF00149">
    <property type="entry name" value="Metallophos"/>
    <property type="match status" value="1"/>
</dbReference>